<evidence type="ECO:0000313" key="2">
    <source>
        <dbReference type="Proteomes" id="UP000325579"/>
    </source>
</evidence>
<dbReference type="Proteomes" id="UP000325579">
    <property type="component" value="Unassembled WGS sequence"/>
</dbReference>
<dbReference type="EMBL" id="ML736763">
    <property type="protein sequence ID" value="KAE8405055.1"/>
    <property type="molecule type" value="Genomic_DNA"/>
</dbReference>
<dbReference type="AlphaFoldDB" id="A0A5N6HZI8"/>
<dbReference type="OrthoDB" id="4207132at2759"/>
<gene>
    <name evidence="1" type="ORF">BDV37DRAFT_282289</name>
</gene>
<sequence length="150" mass="16806">MQIPFRGTEFASPEVRARQASLDLPSAALEHYTCCQTLKDIGSEHTPTLIGSKKKAQGQDSWAPGGYLFYIAFSKVPGVRIQLGVIGALAKSGVLPSWYAQGELYWDERTGKLYIAGPFELSTDPWEWEADLWEDWYLDEGEVTQKKSVM</sequence>
<evidence type="ECO:0000313" key="1">
    <source>
        <dbReference type="EMBL" id="KAE8405055.1"/>
    </source>
</evidence>
<dbReference type="RefSeq" id="XP_031942374.1">
    <property type="nucleotide sequence ID" value="XM_032087005.1"/>
</dbReference>
<reference evidence="1 2" key="1">
    <citation type="submission" date="2019-04" db="EMBL/GenBank/DDBJ databases">
        <authorList>
            <consortium name="DOE Joint Genome Institute"/>
            <person name="Mondo S."/>
            <person name="Kjaerbolling I."/>
            <person name="Vesth T."/>
            <person name="Frisvad J.C."/>
            <person name="Nybo J.L."/>
            <person name="Theobald S."/>
            <person name="Kildgaard S."/>
            <person name="Isbrandt T."/>
            <person name="Kuo A."/>
            <person name="Sato A."/>
            <person name="Lyhne E.K."/>
            <person name="Kogle M.E."/>
            <person name="Wiebenga A."/>
            <person name="Kun R.S."/>
            <person name="Lubbers R.J."/>
            <person name="Makela M.R."/>
            <person name="Barry K."/>
            <person name="Chovatia M."/>
            <person name="Clum A."/>
            <person name="Daum C."/>
            <person name="Haridas S."/>
            <person name="He G."/>
            <person name="LaButti K."/>
            <person name="Lipzen A."/>
            <person name="Riley R."/>
            <person name="Salamov A."/>
            <person name="Simmons B.A."/>
            <person name="Magnuson J.K."/>
            <person name="Henrissat B."/>
            <person name="Mortensen U.H."/>
            <person name="Larsen T.O."/>
            <person name="Devries R.P."/>
            <person name="Grigoriev I.V."/>
            <person name="Machida M."/>
            <person name="Baker S.E."/>
            <person name="Andersen M.R."/>
            <person name="Cantor M.N."/>
            <person name="Hua S.X."/>
        </authorList>
    </citation>
    <scope>NUCLEOTIDE SEQUENCE [LARGE SCALE GENOMIC DNA]</scope>
    <source>
        <strain evidence="1 2">CBS 119388</strain>
    </source>
</reference>
<name>A0A5N6HZI8_9EURO</name>
<keyword evidence="2" id="KW-1185">Reference proteome</keyword>
<dbReference type="GeneID" id="43671696"/>
<organism evidence="1 2">
    <name type="scientific">Aspergillus pseudonomiae</name>
    <dbReference type="NCBI Taxonomy" id="1506151"/>
    <lineage>
        <taxon>Eukaryota</taxon>
        <taxon>Fungi</taxon>
        <taxon>Dikarya</taxon>
        <taxon>Ascomycota</taxon>
        <taxon>Pezizomycotina</taxon>
        <taxon>Eurotiomycetes</taxon>
        <taxon>Eurotiomycetidae</taxon>
        <taxon>Eurotiales</taxon>
        <taxon>Aspergillaceae</taxon>
        <taxon>Aspergillus</taxon>
        <taxon>Aspergillus subgen. Circumdati</taxon>
    </lineage>
</organism>
<protein>
    <submittedName>
        <fullName evidence="1">Uncharacterized protein</fullName>
    </submittedName>
</protein>
<accession>A0A5N6HZI8</accession>
<accession>A0A5N7DFS9</accession>
<proteinExistence type="predicted"/>